<organism evidence="1 2">
    <name type="scientific">Plasmopara halstedii</name>
    <name type="common">Downy mildew of sunflower</name>
    <dbReference type="NCBI Taxonomy" id="4781"/>
    <lineage>
        <taxon>Eukaryota</taxon>
        <taxon>Sar</taxon>
        <taxon>Stramenopiles</taxon>
        <taxon>Oomycota</taxon>
        <taxon>Peronosporomycetes</taxon>
        <taxon>Peronosporales</taxon>
        <taxon>Peronosporaceae</taxon>
        <taxon>Plasmopara</taxon>
    </lineage>
</organism>
<dbReference type="GeneID" id="36403199"/>
<protein>
    <submittedName>
        <fullName evidence="1">Uncharacterized protein</fullName>
    </submittedName>
</protein>
<proteinExistence type="predicted"/>
<dbReference type="OMA" id="FAWTFEA"/>
<dbReference type="Proteomes" id="UP000054928">
    <property type="component" value="Unassembled WGS sequence"/>
</dbReference>
<dbReference type="EMBL" id="CCYD01003141">
    <property type="protein sequence ID" value="CEG50433.1"/>
    <property type="molecule type" value="Genomic_DNA"/>
</dbReference>
<accession>A0A0P1B8X5</accession>
<reference evidence="2" key="1">
    <citation type="submission" date="2014-09" db="EMBL/GenBank/DDBJ databases">
        <authorList>
            <person name="Sharma Rahul"/>
            <person name="Thines Marco"/>
        </authorList>
    </citation>
    <scope>NUCLEOTIDE SEQUENCE [LARGE SCALE GENOMIC DNA]</scope>
</reference>
<dbReference type="AlphaFoldDB" id="A0A0P1B8X5"/>
<dbReference type="OrthoDB" id="111653at2759"/>
<keyword evidence="2" id="KW-1185">Reference proteome</keyword>
<dbReference type="RefSeq" id="XP_024586802.1">
    <property type="nucleotide sequence ID" value="XM_024721732.1"/>
</dbReference>
<evidence type="ECO:0000313" key="1">
    <source>
        <dbReference type="EMBL" id="CEG50433.1"/>
    </source>
</evidence>
<evidence type="ECO:0000313" key="2">
    <source>
        <dbReference type="Proteomes" id="UP000054928"/>
    </source>
</evidence>
<sequence>MLLRTWSRLHSSGSRRFSTRWFGIDSEYISMRGLGIAKRVFNELPHFMRQCHENPRIFTTGLSDEVRSSMFVLLQFPSKTRIDLLEFVQGAEQVAHTVLQSLYTSNFKMTKTFLEQFATPQSLEILLNKPSLALQGENCMHVKLEQLDISTATLEAVEYTRERFVEDIKSEWLTIRVQYDVTEHLLISSEDRESIEDRRVINTQFVWTFEADVTEPNEKENQDRLFRSSFRAPK</sequence>
<name>A0A0P1B8X5_PLAHL</name>